<accession>A0A6A2XU54</accession>
<dbReference type="InterPro" id="IPR044730">
    <property type="entry name" value="RNase_H-like_dom_plant"/>
</dbReference>
<name>A0A6A2XU54_HIBSY</name>
<dbReference type="InterPro" id="IPR044810">
    <property type="entry name" value="WRKY_plant"/>
</dbReference>
<evidence type="ECO:0000313" key="8">
    <source>
        <dbReference type="EMBL" id="KAE8679153.1"/>
    </source>
</evidence>
<gene>
    <name evidence="8" type="ORF">F3Y22_tig00111402pilonHSYRG00897</name>
</gene>
<dbReference type="FunFam" id="2.20.25.80:FF:000006">
    <property type="entry name" value="WRKY transcription factor"/>
    <property type="match status" value="1"/>
</dbReference>
<dbReference type="InterPro" id="IPR036576">
    <property type="entry name" value="WRKY_dom_sf"/>
</dbReference>
<dbReference type="InterPro" id="IPR012337">
    <property type="entry name" value="RNaseH-like_sf"/>
</dbReference>
<protein>
    <recommendedName>
        <fullName evidence="7">WRKY domain-containing protein</fullName>
    </recommendedName>
</protein>
<dbReference type="PANTHER" id="PTHR31221">
    <property type="entry name" value="WRKY TRANSCRIPTION FACTOR PROTEIN 1-RELATED"/>
    <property type="match status" value="1"/>
</dbReference>
<evidence type="ECO:0000256" key="2">
    <source>
        <dbReference type="ARBA" id="ARBA00022737"/>
    </source>
</evidence>
<dbReference type="Pfam" id="PF03106">
    <property type="entry name" value="WRKY"/>
    <property type="match status" value="1"/>
</dbReference>
<evidence type="ECO:0000313" key="9">
    <source>
        <dbReference type="Proteomes" id="UP000436088"/>
    </source>
</evidence>
<dbReference type="InterPro" id="IPR036397">
    <property type="entry name" value="RNaseH_sf"/>
</dbReference>
<dbReference type="SMART" id="SM00774">
    <property type="entry name" value="WRKY"/>
    <property type="match status" value="1"/>
</dbReference>
<dbReference type="AlphaFoldDB" id="A0A6A2XU54"/>
<dbReference type="PANTHER" id="PTHR31221:SF360">
    <property type="entry name" value="WRKY DOMAIN-CONTAINING PROTEIN"/>
    <property type="match status" value="1"/>
</dbReference>
<dbReference type="EMBL" id="VEPZ02001331">
    <property type="protein sequence ID" value="KAE8679153.1"/>
    <property type="molecule type" value="Genomic_DNA"/>
</dbReference>
<keyword evidence="6" id="KW-0539">Nucleus</keyword>
<dbReference type="InterPro" id="IPR002156">
    <property type="entry name" value="RNaseH_domain"/>
</dbReference>
<keyword evidence="3" id="KW-0805">Transcription regulation</keyword>
<proteinExistence type="predicted"/>
<evidence type="ECO:0000256" key="1">
    <source>
        <dbReference type="ARBA" id="ARBA00004123"/>
    </source>
</evidence>
<dbReference type="Gene3D" id="2.20.25.80">
    <property type="entry name" value="WRKY domain"/>
    <property type="match status" value="1"/>
</dbReference>
<dbReference type="Gene3D" id="3.30.420.10">
    <property type="entry name" value="Ribonuclease H-like superfamily/Ribonuclease H"/>
    <property type="match status" value="1"/>
</dbReference>
<reference evidence="8" key="1">
    <citation type="submission" date="2019-09" db="EMBL/GenBank/DDBJ databases">
        <title>Draft genome information of white flower Hibiscus syriacus.</title>
        <authorList>
            <person name="Kim Y.-M."/>
        </authorList>
    </citation>
    <scope>NUCLEOTIDE SEQUENCE [LARGE SCALE GENOMIC DNA]</scope>
    <source>
        <strain evidence="8">YM2019G1</strain>
    </source>
</reference>
<dbReference type="InterPro" id="IPR003657">
    <property type="entry name" value="WRKY_dom"/>
</dbReference>
<keyword evidence="2" id="KW-0677">Repeat</keyword>
<dbReference type="PROSITE" id="PS50811">
    <property type="entry name" value="WRKY"/>
    <property type="match status" value="1"/>
</dbReference>
<dbReference type="CDD" id="cd06222">
    <property type="entry name" value="RNase_H_like"/>
    <property type="match status" value="1"/>
</dbReference>
<keyword evidence="5" id="KW-0804">Transcription</keyword>
<evidence type="ECO:0000256" key="6">
    <source>
        <dbReference type="ARBA" id="ARBA00023242"/>
    </source>
</evidence>
<comment type="subcellular location">
    <subcellularLocation>
        <location evidence="1">Nucleus</location>
    </subcellularLocation>
</comment>
<dbReference type="GO" id="GO:0004523">
    <property type="term" value="F:RNA-DNA hybrid ribonuclease activity"/>
    <property type="evidence" value="ECO:0007669"/>
    <property type="project" value="InterPro"/>
</dbReference>
<evidence type="ECO:0000256" key="4">
    <source>
        <dbReference type="ARBA" id="ARBA00023125"/>
    </source>
</evidence>
<dbReference type="GO" id="GO:0003700">
    <property type="term" value="F:DNA-binding transcription factor activity"/>
    <property type="evidence" value="ECO:0007669"/>
    <property type="project" value="InterPro"/>
</dbReference>
<dbReference type="SUPFAM" id="SSF118290">
    <property type="entry name" value="WRKY DNA-binding domain"/>
    <property type="match status" value="1"/>
</dbReference>
<evidence type="ECO:0000259" key="7">
    <source>
        <dbReference type="PROSITE" id="PS50811"/>
    </source>
</evidence>
<organism evidence="8 9">
    <name type="scientific">Hibiscus syriacus</name>
    <name type="common">Rose of Sharon</name>
    <dbReference type="NCBI Taxonomy" id="106335"/>
    <lineage>
        <taxon>Eukaryota</taxon>
        <taxon>Viridiplantae</taxon>
        <taxon>Streptophyta</taxon>
        <taxon>Embryophyta</taxon>
        <taxon>Tracheophyta</taxon>
        <taxon>Spermatophyta</taxon>
        <taxon>Magnoliopsida</taxon>
        <taxon>eudicotyledons</taxon>
        <taxon>Gunneridae</taxon>
        <taxon>Pentapetalae</taxon>
        <taxon>rosids</taxon>
        <taxon>malvids</taxon>
        <taxon>Malvales</taxon>
        <taxon>Malvaceae</taxon>
        <taxon>Malvoideae</taxon>
        <taxon>Hibiscus</taxon>
    </lineage>
</organism>
<sequence length="447" mass="49042">MLASSSSAAAASTTQHDLSASVASGGDRPFSFLESPFLLSDVKAEPSPTTGSLIKPQAVHGTVASSAYSAASVYLNHLRSEQSLPIQGQYQIVVYNPSAPVKTEMAGSSNELNLSVPVHTATSLASVPAEVDLDELNQIGNPNCVTQSGQTDHRVTGSSMISDDGYNWRKYGQKHVKGSEFPRSYYKCTHPNCEVKKLFEQSYDGQITEIVYKGTHLNDWEYEQWTNFMAVISVFSISDDSADGLIWKGSGDGVFSVKSCSNLCYLRSSDSKLSVKTALVKRGVKEIVDLLCPLWDYCLPYSNRILSKFSWSPPPNGFIKLNVDAATTSDWRRSGLGGVLKDVSGSILASFKESACPRPPTLMELKVILKGLVFFESIRQRYKERLIIESDSRVAVDWVKDVVLCPDVYVHTVKDIIQKLRDCEDVIRWVNRTANLEADALAKAGIG</sequence>
<dbReference type="SUPFAM" id="SSF53098">
    <property type="entry name" value="Ribonuclease H-like"/>
    <property type="match status" value="1"/>
</dbReference>
<dbReference type="Pfam" id="PF13456">
    <property type="entry name" value="RVT_3"/>
    <property type="match status" value="1"/>
</dbReference>
<evidence type="ECO:0000256" key="5">
    <source>
        <dbReference type="ARBA" id="ARBA00023163"/>
    </source>
</evidence>
<keyword evidence="9" id="KW-1185">Reference proteome</keyword>
<keyword evidence="4" id="KW-0238">DNA-binding</keyword>
<comment type="caution">
    <text evidence="8">The sequence shown here is derived from an EMBL/GenBank/DDBJ whole genome shotgun (WGS) entry which is preliminary data.</text>
</comment>
<evidence type="ECO:0000256" key="3">
    <source>
        <dbReference type="ARBA" id="ARBA00023015"/>
    </source>
</evidence>
<dbReference type="GO" id="GO:0005634">
    <property type="term" value="C:nucleus"/>
    <property type="evidence" value="ECO:0007669"/>
    <property type="project" value="UniProtKB-SubCell"/>
</dbReference>
<dbReference type="Proteomes" id="UP000436088">
    <property type="component" value="Unassembled WGS sequence"/>
</dbReference>
<dbReference type="GO" id="GO:0043565">
    <property type="term" value="F:sequence-specific DNA binding"/>
    <property type="evidence" value="ECO:0007669"/>
    <property type="project" value="InterPro"/>
</dbReference>
<feature type="domain" description="WRKY" evidence="7">
    <location>
        <begin position="157"/>
        <end position="221"/>
    </location>
</feature>